<keyword evidence="3" id="KW-1185">Reference proteome</keyword>
<comment type="caution">
    <text evidence="2">The sequence shown here is derived from an EMBL/GenBank/DDBJ whole genome shotgun (WGS) entry which is preliminary data.</text>
</comment>
<dbReference type="Proteomes" id="UP001434883">
    <property type="component" value="Unassembled WGS sequence"/>
</dbReference>
<protein>
    <recommendedName>
        <fullName evidence="4">Secreted protein</fullName>
    </recommendedName>
</protein>
<dbReference type="EMBL" id="JAHRIN010046600">
    <property type="protein sequence ID" value="MEQ2207921.1"/>
    <property type="molecule type" value="Genomic_DNA"/>
</dbReference>
<name>A0ABV0RJM9_9TELE</name>
<gene>
    <name evidence="2" type="ORF">XENOCAPTIV_021094</name>
</gene>
<evidence type="ECO:0000313" key="3">
    <source>
        <dbReference type="Proteomes" id="UP001434883"/>
    </source>
</evidence>
<reference evidence="2 3" key="1">
    <citation type="submission" date="2021-06" db="EMBL/GenBank/DDBJ databases">
        <authorList>
            <person name="Palmer J.M."/>
        </authorList>
    </citation>
    <scope>NUCLEOTIDE SEQUENCE [LARGE SCALE GENOMIC DNA]</scope>
    <source>
        <strain evidence="2 3">XC_2019</strain>
        <tissue evidence="2">Muscle</tissue>
    </source>
</reference>
<accession>A0ABV0RJM9</accession>
<evidence type="ECO:0000256" key="1">
    <source>
        <dbReference type="SAM" id="SignalP"/>
    </source>
</evidence>
<sequence length="150" mass="16207">MSHPLLIRTHTGVLLILNLYCHIFAARSSLSCSLCGAPPHPATTYATVIPLHCRPSSRSSSVLDWLPSAAPPPPITSKPSDTCTSVNFPVTKGVDRQGRPILYQGGRMICNNFNDLGCSISNCRLLRSCSFCSSAHARNSYPHNPTSQVD</sequence>
<evidence type="ECO:0008006" key="4">
    <source>
        <dbReference type="Google" id="ProtNLM"/>
    </source>
</evidence>
<feature type="signal peptide" evidence="1">
    <location>
        <begin position="1"/>
        <end position="25"/>
    </location>
</feature>
<feature type="chain" id="PRO_5046670775" description="Secreted protein" evidence="1">
    <location>
        <begin position="26"/>
        <end position="150"/>
    </location>
</feature>
<organism evidence="2 3">
    <name type="scientific">Xenoophorus captivus</name>
    <dbReference type="NCBI Taxonomy" id="1517983"/>
    <lineage>
        <taxon>Eukaryota</taxon>
        <taxon>Metazoa</taxon>
        <taxon>Chordata</taxon>
        <taxon>Craniata</taxon>
        <taxon>Vertebrata</taxon>
        <taxon>Euteleostomi</taxon>
        <taxon>Actinopterygii</taxon>
        <taxon>Neopterygii</taxon>
        <taxon>Teleostei</taxon>
        <taxon>Neoteleostei</taxon>
        <taxon>Acanthomorphata</taxon>
        <taxon>Ovalentaria</taxon>
        <taxon>Atherinomorphae</taxon>
        <taxon>Cyprinodontiformes</taxon>
        <taxon>Goodeidae</taxon>
        <taxon>Xenoophorus</taxon>
    </lineage>
</organism>
<keyword evidence="1" id="KW-0732">Signal</keyword>
<proteinExistence type="predicted"/>
<evidence type="ECO:0000313" key="2">
    <source>
        <dbReference type="EMBL" id="MEQ2207921.1"/>
    </source>
</evidence>